<protein>
    <submittedName>
        <fullName evidence="1">Uncharacterized protein</fullName>
    </submittedName>
</protein>
<accession>A0AC61QZ22</accession>
<sequence>MAIEIANYFDVGIEELLDGERKMDMIEKKQEETLLKVADYGNNERIAFSKRLRHLQRTSAISFYHRRPFLFSITYCLSILLKDTAGIHYLV</sequence>
<gene>
    <name evidence="1" type="ORF">E5357_11120</name>
</gene>
<name>A0AC61QZ22_9FIRM</name>
<evidence type="ECO:0000313" key="1">
    <source>
        <dbReference type="EMBL" id="TGX97879.1"/>
    </source>
</evidence>
<dbReference type="Proteomes" id="UP000307720">
    <property type="component" value="Unassembled WGS sequence"/>
</dbReference>
<dbReference type="EMBL" id="SRZB01000025">
    <property type="protein sequence ID" value="TGX97879.1"/>
    <property type="molecule type" value="Genomic_DNA"/>
</dbReference>
<organism evidence="1 2">
    <name type="scientific">Hominisplanchenecus murintestinalis</name>
    <dbReference type="NCBI Taxonomy" id="2941517"/>
    <lineage>
        <taxon>Bacteria</taxon>
        <taxon>Bacillati</taxon>
        <taxon>Bacillota</taxon>
        <taxon>Clostridia</taxon>
        <taxon>Lachnospirales</taxon>
        <taxon>Lachnospiraceae</taxon>
        <taxon>Hominisplanchenecus</taxon>
    </lineage>
</organism>
<evidence type="ECO:0000313" key="2">
    <source>
        <dbReference type="Proteomes" id="UP000307720"/>
    </source>
</evidence>
<proteinExistence type="predicted"/>
<keyword evidence="2" id="KW-1185">Reference proteome</keyword>
<reference evidence="1" key="1">
    <citation type="submission" date="2019-04" db="EMBL/GenBank/DDBJ databases">
        <title>Microbes associate with the intestines of laboratory mice.</title>
        <authorList>
            <person name="Navarre W."/>
            <person name="Wong E."/>
            <person name="Huang K."/>
            <person name="Tropini C."/>
            <person name="Ng K."/>
            <person name="Yu B."/>
        </authorList>
    </citation>
    <scope>NUCLEOTIDE SEQUENCE</scope>
    <source>
        <strain evidence="1">NM72_1-8</strain>
    </source>
</reference>
<comment type="caution">
    <text evidence="1">The sequence shown here is derived from an EMBL/GenBank/DDBJ whole genome shotgun (WGS) entry which is preliminary data.</text>
</comment>